<sequence length="122" mass="12474">MAAQALTRGKRLVLVLAALVAAVLAVLGSGPQAHALALRAPASAAAEEHLECKHRHEAQSPASPTSGRHRASGAPPLRVPGRPGAEHSDDDSHARPAPQGPAPANTTGSRPAALSRIQVFRC</sequence>
<comment type="caution">
    <text evidence="2">The sequence shown here is derived from an EMBL/GenBank/DDBJ whole genome shotgun (WGS) entry which is preliminary data.</text>
</comment>
<evidence type="ECO:0000256" key="1">
    <source>
        <dbReference type="SAM" id="MobiDB-lite"/>
    </source>
</evidence>
<evidence type="ECO:0000313" key="2">
    <source>
        <dbReference type="EMBL" id="ROR43009.1"/>
    </source>
</evidence>
<protein>
    <submittedName>
        <fullName evidence="2">Uncharacterized protein</fullName>
    </submittedName>
</protein>
<dbReference type="OrthoDB" id="9915634at2"/>
<gene>
    <name evidence="2" type="ORF">EDD39_1144</name>
</gene>
<dbReference type="RefSeq" id="WP_100837054.1">
    <property type="nucleotide sequence ID" value="NZ_RJVJ01000001.1"/>
</dbReference>
<name>A0A8G1XAV6_9ACTN</name>
<dbReference type="AlphaFoldDB" id="A0A8G1XAV6"/>
<evidence type="ECO:0000313" key="3">
    <source>
        <dbReference type="Proteomes" id="UP000267408"/>
    </source>
</evidence>
<proteinExistence type="predicted"/>
<reference evidence="2 3" key="1">
    <citation type="submission" date="2018-11" db="EMBL/GenBank/DDBJ databases">
        <title>Sequencing the genomes of 1000 actinobacteria strains.</title>
        <authorList>
            <person name="Klenk H.-P."/>
        </authorList>
    </citation>
    <scope>NUCLEOTIDE SEQUENCE [LARGE SCALE GENOMIC DNA]</scope>
    <source>
        <strain evidence="2 3">DSM 44780</strain>
    </source>
</reference>
<feature type="region of interest" description="Disordered" evidence="1">
    <location>
        <begin position="41"/>
        <end position="115"/>
    </location>
</feature>
<dbReference type="Proteomes" id="UP000267408">
    <property type="component" value="Unassembled WGS sequence"/>
</dbReference>
<dbReference type="EMBL" id="RJVJ01000001">
    <property type="protein sequence ID" value="ROR43009.1"/>
    <property type="molecule type" value="Genomic_DNA"/>
</dbReference>
<accession>A0A8G1XAV6</accession>
<feature type="compositionally biased region" description="Basic and acidic residues" evidence="1">
    <location>
        <begin position="84"/>
        <end position="94"/>
    </location>
</feature>
<organism evidence="2 3">
    <name type="scientific">Kitasatospora cineracea</name>
    <dbReference type="NCBI Taxonomy" id="88074"/>
    <lineage>
        <taxon>Bacteria</taxon>
        <taxon>Bacillati</taxon>
        <taxon>Actinomycetota</taxon>
        <taxon>Actinomycetes</taxon>
        <taxon>Kitasatosporales</taxon>
        <taxon>Streptomycetaceae</taxon>
        <taxon>Kitasatospora</taxon>
    </lineage>
</organism>